<dbReference type="EMBL" id="JAVKPH010000013">
    <property type="protein sequence ID" value="MDR5653346.1"/>
    <property type="molecule type" value="Genomic_DNA"/>
</dbReference>
<organism evidence="1 2">
    <name type="scientific">Ruixingdingia sedimenti</name>
    <dbReference type="NCBI Taxonomy" id="3073604"/>
    <lineage>
        <taxon>Bacteria</taxon>
        <taxon>Pseudomonadati</taxon>
        <taxon>Pseudomonadota</taxon>
        <taxon>Alphaproteobacteria</taxon>
        <taxon>Rhodobacterales</taxon>
        <taxon>Paracoccaceae</taxon>
        <taxon>Ruixingdingia</taxon>
    </lineage>
</organism>
<name>A0ABU1F901_9RHOB</name>
<dbReference type="RefSeq" id="WP_310457586.1">
    <property type="nucleotide sequence ID" value="NZ_JAVKPH010000013.1"/>
</dbReference>
<dbReference type="Proteomes" id="UP001247754">
    <property type="component" value="Unassembled WGS sequence"/>
</dbReference>
<evidence type="ECO:0008006" key="3">
    <source>
        <dbReference type="Google" id="ProtNLM"/>
    </source>
</evidence>
<evidence type="ECO:0000313" key="1">
    <source>
        <dbReference type="EMBL" id="MDR5653346.1"/>
    </source>
</evidence>
<accession>A0ABU1F901</accession>
<sequence>MNPSRDLCNRAGEILGKVRPSVVVSMGGTANREICRLLKVRNTESYPIGWGNYVASRGDFGGGTWIGLPHLSRFAIMKRSESQAALNELFKDLD</sequence>
<protein>
    <recommendedName>
        <fullName evidence="3">Uracil-DNA glycosylase-like domain-containing protein</fullName>
    </recommendedName>
</protein>
<comment type="caution">
    <text evidence="1">The sequence shown here is derived from an EMBL/GenBank/DDBJ whole genome shotgun (WGS) entry which is preliminary data.</text>
</comment>
<evidence type="ECO:0000313" key="2">
    <source>
        <dbReference type="Proteomes" id="UP001247754"/>
    </source>
</evidence>
<gene>
    <name evidence="1" type="ORF">RGD00_12070</name>
</gene>
<proteinExistence type="predicted"/>
<keyword evidence="2" id="KW-1185">Reference proteome</keyword>
<reference evidence="1 2" key="1">
    <citation type="submission" date="2023-09" db="EMBL/GenBank/DDBJ databases">
        <title>Xinfangfangia sedmenti sp. nov., isolated the sedment.</title>
        <authorList>
            <person name="Xu L."/>
        </authorList>
    </citation>
    <scope>NUCLEOTIDE SEQUENCE [LARGE SCALE GENOMIC DNA]</scope>
    <source>
        <strain evidence="1 2">LG-4</strain>
    </source>
</reference>